<feature type="transmembrane region" description="Helical" evidence="1">
    <location>
        <begin position="601"/>
        <end position="622"/>
    </location>
</feature>
<gene>
    <name evidence="3" type="ORF">RFI_08784</name>
</gene>
<keyword evidence="1" id="KW-0472">Membrane</keyword>
<protein>
    <submittedName>
        <fullName evidence="3">RasGTPase-activating protein</fullName>
    </submittedName>
</protein>
<accession>X6NQR8</accession>
<dbReference type="SUPFAM" id="SSF143885">
    <property type="entry name" value="RGC domain-like"/>
    <property type="match status" value="1"/>
</dbReference>
<comment type="caution">
    <text evidence="3">The sequence shown here is derived from an EMBL/GenBank/DDBJ whole genome shotgun (WGS) entry which is preliminary data.</text>
</comment>
<reference evidence="3 4" key="1">
    <citation type="journal article" date="2013" name="Curr. Biol.">
        <title>The Genome of the Foraminiferan Reticulomyxa filosa.</title>
        <authorList>
            <person name="Glockner G."/>
            <person name="Hulsmann N."/>
            <person name="Schleicher M."/>
            <person name="Noegel A.A."/>
            <person name="Eichinger L."/>
            <person name="Gallinger C."/>
            <person name="Pawlowski J."/>
            <person name="Sierra R."/>
            <person name="Euteneuer U."/>
            <person name="Pillet L."/>
            <person name="Moustafa A."/>
            <person name="Platzer M."/>
            <person name="Groth M."/>
            <person name="Szafranski K."/>
            <person name="Schliwa M."/>
        </authorList>
    </citation>
    <scope>NUCLEOTIDE SEQUENCE [LARGE SCALE GENOMIC DNA]</scope>
</reference>
<dbReference type="PANTHER" id="PTHR14149:SF14">
    <property type="entry name" value="CALPONIN-HOMOLOGY (CH) DOMAIN-CONTAINING PROTEIN"/>
    <property type="match status" value="1"/>
</dbReference>
<dbReference type="InterPro" id="IPR008936">
    <property type="entry name" value="Rho_GTPase_activation_prot"/>
</dbReference>
<dbReference type="InterPro" id="IPR023152">
    <property type="entry name" value="RasGAP_CS"/>
</dbReference>
<organism evidence="3 4">
    <name type="scientific">Reticulomyxa filosa</name>
    <dbReference type="NCBI Taxonomy" id="46433"/>
    <lineage>
        <taxon>Eukaryota</taxon>
        <taxon>Sar</taxon>
        <taxon>Rhizaria</taxon>
        <taxon>Retaria</taxon>
        <taxon>Foraminifera</taxon>
        <taxon>Monothalamids</taxon>
        <taxon>Reticulomyxidae</taxon>
        <taxon>Reticulomyxa</taxon>
    </lineage>
</organism>
<sequence length="632" mass="74706">MNKPWDGVRNPTAEEAAQDKFVKRLIPPRVKQLEYIAEHFLSRIIETVDQVPFGIRWICRQLAEMAQKRFPDADRYQIGGLVGGYIYLRFFNPVIVTPESVHFVEKKLSKVMRRNLILNDLLPSLLAHIAYLFNFRRKGKKIPIRDIIYCLREEKKKHKRLNEFEVAKILQILSNGVEFRDQYMQALSPWVEKHREDIQTYFARLIDVDQLSDRMDVDNLLEHTKKRDEAIQISFNQIFLVHRLLLKHRKDWNPTNNLDDPVLKILVPLGSAPEPVKHADNHTINIRLAVVDDKDFKEQDKANLVKDFFANFGTKDPTIKQVREKIKSILLNESVPEIFMDQFRSSLRAYLQQVKEWAKNHGKYQIMQDCDKAIQGIAKNIQSQNGSSNDTSAFNNFLLVYVNEVRDMKRRVDRFHQKVEAVEKARDTITDHANYLGSKLEAYQQYLNNIMENDKRGVSGSQKEKKTKKKAVKFTHQKLLALNVIVDVDEEVIKRTRANFNNLIYYFSRGENPDEFQVEVKYKVGFGAKISPFPEPFQLSFSKLLEMKDDHSTRYQLEMVTLNVERLIDLNEHEKKQNKNNKIKESKWPHTIYIHQIRHILLWQFVFVFFACFSIFSLFFYCSKFKNWDWKE</sequence>
<dbReference type="PANTHER" id="PTHR14149">
    <property type="entry name" value="RAS GTPASE-ACTIVATING PROTEIN WITH IQ MOTIF"/>
    <property type="match status" value="1"/>
</dbReference>
<evidence type="ECO:0000313" key="3">
    <source>
        <dbReference type="EMBL" id="ETO28351.1"/>
    </source>
</evidence>
<dbReference type="EMBL" id="ASPP01006716">
    <property type="protein sequence ID" value="ETO28351.1"/>
    <property type="molecule type" value="Genomic_DNA"/>
</dbReference>
<dbReference type="GO" id="GO:0005938">
    <property type="term" value="C:cell cortex"/>
    <property type="evidence" value="ECO:0007669"/>
    <property type="project" value="TreeGrafter"/>
</dbReference>
<dbReference type="GO" id="GO:1903479">
    <property type="term" value="P:mitotic actomyosin contractile ring assembly actin filament organization"/>
    <property type="evidence" value="ECO:0007669"/>
    <property type="project" value="TreeGrafter"/>
</dbReference>
<dbReference type="PROSITE" id="PS00509">
    <property type="entry name" value="RAS_GTPASE_ACTIV_1"/>
    <property type="match status" value="1"/>
</dbReference>
<dbReference type="InterPro" id="IPR001936">
    <property type="entry name" value="RasGAP_dom"/>
</dbReference>
<dbReference type="InterPro" id="IPR000593">
    <property type="entry name" value="RasGAP_C"/>
</dbReference>
<proteinExistence type="predicted"/>
<keyword evidence="4" id="KW-1185">Reference proteome</keyword>
<dbReference type="SUPFAM" id="SSF48350">
    <property type="entry name" value="GTPase activation domain, GAP"/>
    <property type="match status" value="2"/>
</dbReference>
<keyword evidence="1" id="KW-1133">Transmembrane helix</keyword>
<dbReference type="AlphaFoldDB" id="X6NQR8"/>
<keyword evidence="1" id="KW-0812">Transmembrane</keyword>
<dbReference type="GO" id="GO:0051015">
    <property type="term" value="F:actin filament binding"/>
    <property type="evidence" value="ECO:0007669"/>
    <property type="project" value="TreeGrafter"/>
</dbReference>
<dbReference type="GO" id="GO:0005096">
    <property type="term" value="F:GTPase activator activity"/>
    <property type="evidence" value="ECO:0007669"/>
    <property type="project" value="TreeGrafter"/>
</dbReference>
<evidence type="ECO:0000313" key="4">
    <source>
        <dbReference type="Proteomes" id="UP000023152"/>
    </source>
</evidence>
<dbReference type="SMART" id="SM00323">
    <property type="entry name" value="RasGAP"/>
    <property type="match status" value="1"/>
</dbReference>
<feature type="domain" description="Ras-GAP" evidence="2">
    <location>
        <begin position="1"/>
        <end position="128"/>
    </location>
</feature>
<dbReference type="PROSITE" id="PS50018">
    <property type="entry name" value="RAS_GTPASE_ACTIV_2"/>
    <property type="match status" value="1"/>
</dbReference>
<dbReference type="OrthoDB" id="775356at2759"/>
<dbReference type="Proteomes" id="UP000023152">
    <property type="component" value="Unassembled WGS sequence"/>
</dbReference>
<dbReference type="GO" id="GO:0005516">
    <property type="term" value="F:calmodulin binding"/>
    <property type="evidence" value="ECO:0007669"/>
    <property type="project" value="TreeGrafter"/>
</dbReference>
<dbReference type="Pfam" id="PF00616">
    <property type="entry name" value="RasGAP"/>
    <property type="match status" value="1"/>
</dbReference>
<name>X6NQR8_RETFI</name>
<dbReference type="Gene3D" id="1.10.506.10">
    <property type="entry name" value="GTPase Activation - p120gap, domain 1"/>
    <property type="match status" value="2"/>
</dbReference>
<dbReference type="Pfam" id="PF03836">
    <property type="entry name" value="RasGAP_C"/>
    <property type="match status" value="1"/>
</dbReference>
<evidence type="ECO:0000256" key="1">
    <source>
        <dbReference type="SAM" id="Phobius"/>
    </source>
</evidence>
<evidence type="ECO:0000259" key="2">
    <source>
        <dbReference type="PROSITE" id="PS50018"/>
    </source>
</evidence>